<evidence type="ECO:0000313" key="1">
    <source>
        <dbReference type="EMBL" id="CAK7329567.1"/>
    </source>
</evidence>
<reference evidence="1 2" key="1">
    <citation type="submission" date="2024-01" db="EMBL/GenBank/DDBJ databases">
        <authorList>
            <person name="Waweru B."/>
        </authorList>
    </citation>
    <scope>NUCLEOTIDE SEQUENCE [LARGE SCALE GENOMIC DNA]</scope>
</reference>
<gene>
    <name evidence="1" type="ORF">DCAF_LOCUS7322</name>
</gene>
<organism evidence="1 2">
    <name type="scientific">Dovyalis caffra</name>
    <dbReference type="NCBI Taxonomy" id="77055"/>
    <lineage>
        <taxon>Eukaryota</taxon>
        <taxon>Viridiplantae</taxon>
        <taxon>Streptophyta</taxon>
        <taxon>Embryophyta</taxon>
        <taxon>Tracheophyta</taxon>
        <taxon>Spermatophyta</taxon>
        <taxon>Magnoliopsida</taxon>
        <taxon>eudicotyledons</taxon>
        <taxon>Gunneridae</taxon>
        <taxon>Pentapetalae</taxon>
        <taxon>rosids</taxon>
        <taxon>fabids</taxon>
        <taxon>Malpighiales</taxon>
        <taxon>Salicaceae</taxon>
        <taxon>Flacourtieae</taxon>
        <taxon>Dovyalis</taxon>
    </lineage>
</organism>
<keyword evidence="2" id="KW-1185">Reference proteome</keyword>
<comment type="caution">
    <text evidence="1">The sequence shown here is derived from an EMBL/GenBank/DDBJ whole genome shotgun (WGS) entry which is preliminary data.</text>
</comment>
<accession>A0AAV1R6Y0</accession>
<dbReference type="Proteomes" id="UP001314170">
    <property type="component" value="Unassembled WGS sequence"/>
</dbReference>
<name>A0AAV1R6Y0_9ROSI</name>
<protein>
    <submittedName>
        <fullName evidence="1">Uncharacterized protein</fullName>
    </submittedName>
</protein>
<proteinExistence type="predicted"/>
<dbReference type="AlphaFoldDB" id="A0AAV1R6Y0"/>
<dbReference type="EMBL" id="CAWUPB010000913">
    <property type="protein sequence ID" value="CAK7329567.1"/>
    <property type="molecule type" value="Genomic_DNA"/>
</dbReference>
<sequence>MVAEITPKVAVRTILQLDALMPIELDLPTMIDPSSIDPQPIEILEYNENVIGLLYLDSLIGESSLMGESISSDLLLGLVPFTS</sequence>
<evidence type="ECO:0000313" key="2">
    <source>
        <dbReference type="Proteomes" id="UP001314170"/>
    </source>
</evidence>